<organism evidence="1 2">
    <name type="scientific">Occultella gossypii</name>
    <dbReference type="NCBI Taxonomy" id="2800820"/>
    <lineage>
        <taxon>Bacteria</taxon>
        <taxon>Bacillati</taxon>
        <taxon>Actinomycetota</taxon>
        <taxon>Actinomycetes</taxon>
        <taxon>Micrococcales</taxon>
        <taxon>Ruaniaceae</taxon>
        <taxon>Occultella</taxon>
    </lineage>
</organism>
<protein>
    <submittedName>
        <fullName evidence="1">Uncharacterized protein</fullName>
    </submittedName>
</protein>
<comment type="caution">
    <text evidence="1">The sequence shown here is derived from an EMBL/GenBank/DDBJ whole genome shotgun (WGS) entry which is preliminary data.</text>
</comment>
<accession>A0ABS7S7N0</accession>
<dbReference type="RefSeq" id="WP_223405172.1">
    <property type="nucleotide sequence ID" value="NZ_JAGSHT010000010.1"/>
</dbReference>
<evidence type="ECO:0000313" key="1">
    <source>
        <dbReference type="EMBL" id="MBZ2196368.1"/>
    </source>
</evidence>
<dbReference type="Proteomes" id="UP000826651">
    <property type="component" value="Unassembled WGS sequence"/>
</dbReference>
<keyword evidence="2" id="KW-1185">Reference proteome</keyword>
<gene>
    <name evidence="1" type="ORF">KCQ71_09410</name>
</gene>
<dbReference type="SUPFAM" id="SSF55486">
    <property type="entry name" value="Metalloproteases ('zincins'), catalytic domain"/>
    <property type="match status" value="1"/>
</dbReference>
<name>A0ABS7S7N0_9MICO</name>
<evidence type="ECO:0000313" key="2">
    <source>
        <dbReference type="Proteomes" id="UP000826651"/>
    </source>
</evidence>
<reference evidence="1 2" key="1">
    <citation type="submission" date="2021-04" db="EMBL/GenBank/DDBJ databases">
        <title>Ruania sp. nov., isolated from sandy soil of mangrove forest.</title>
        <authorList>
            <person name="Ge X."/>
            <person name="Huang R."/>
            <person name="Liu W."/>
        </authorList>
    </citation>
    <scope>NUCLEOTIDE SEQUENCE [LARGE SCALE GENOMIC DNA]</scope>
    <source>
        <strain evidence="1 2">N2-46</strain>
    </source>
</reference>
<dbReference type="EMBL" id="JAGSHT010000010">
    <property type="protein sequence ID" value="MBZ2196368.1"/>
    <property type="molecule type" value="Genomic_DNA"/>
</dbReference>
<sequence>MREPDLIRPPGAATAPETLEFLQRAAGNRAVQRALAGARAAVPGPVVSRETTRTAISETTDTGNTYTQDLLLDRTHNTVEISLGINWVRKGTWASDAAYAAFIRRVKTAAYSYLDNKFKVVCTPDSPAAGPAPVNLPITFILYDDPSGYAIDVHGGTPGGGSAMATTGGTIYEFLGDGTPEVDITYAHEFGHAALGASDEYVNPAMPNRVLTNDHSIMANYYSQGIPQAQFKARHFQHIVTEVAKAFAGYTCSLRSM</sequence>
<proteinExistence type="predicted"/>